<organism evidence="4">
    <name type="scientific">Streptomyces sp. NBC_01401</name>
    <dbReference type="NCBI Taxonomy" id="2903854"/>
    <lineage>
        <taxon>Bacteria</taxon>
        <taxon>Bacillati</taxon>
        <taxon>Actinomycetota</taxon>
        <taxon>Actinomycetes</taxon>
        <taxon>Kitasatosporales</taxon>
        <taxon>Streptomycetaceae</taxon>
        <taxon>Streptomyces</taxon>
    </lineage>
</organism>
<dbReference type="Gene3D" id="3.20.20.70">
    <property type="entry name" value="Aldolase class I"/>
    <property type="match status" value="1"/>
</dbReference>
<keyword evidence="2" id="KW-0560">Oxidoreductase</keyword>
<accession>A0AAU3GYH9</accession>
<evidence type="ECO:0000256" key="2">
    <source>
        <dbReference type="ARBA" id="ARBA00023002"/>
    </source>
</evidence>
<evidence type="ECO:0000313" key="4">
    <source>
        <dbReference type="EMBL" id="WTY97240.1"/>
    </source>
</evidence>
<gene>
    <name evidence="4" type="ORF">OG626_21230</name>
</gene>
<reference evidence="4" key="1">
    <citation type="submission" date="2022-10" db="EMBL/GenBank/DDBJ databases">
        <title>The complete genomes of actinobacterial strains from the NBC collection.</title>
        <authorList>
            <person name="Joergensen T.S."/>
            <person name="Alvarez Arevalo M."/>
            <person name="Sterndorff E.B."/>
            <person name="Faurdal D."/>
            <person name="Vuksanovic O."/>
            <person name="Mourched A.-S."/>
            <person name="Charusanti P."/>
            <person name="Shaw S."/>
            <person name="Blin K."/>
            <person name="Weber T."/>
        </authorList>
    </citation>
    <scope>NUCLEOTIDE SEQUENCE</scope>
    <source>
        <strain evidence="4">NBC_01401</strain>
    </source>
</reference>
<evidence type="ECO:0000256" key="1">
    <source>
        <dbReference type="ARBA" id="ARBA00022630"/>
    </source>
</evidence>
<dbReference type="GO" id="GO:0016491">
    <property type="term" value="F:oxidoreductase activity"/>
    <property type="evidence" value="ECO:0007669"/>
    <property type="project" value="UniProtKB-KW"/>
</dbReference>
<sequence length="424" mass="45851">MPRIDDRLVLPGGLTLPNRLVKAAMEENLATEGQLPGEQLLELYRRWARGGAGLLITGHVMVDGSALADPSDLVLQDGTPLEPFTRWAGAVRGADGRVLMQINHPGRVVNSDMPGPALSASDVAVDVGRYSRMFGRPRAMTEAEMAGTVARFAATAALAAEAGFHGVQIHAAHGYLLAQFLSPLTNRRTDRWGGDLDNRARMLLDVVRAVRAAVPEGFAVAVKLNTADFQRGGFDEGEAVQVVEALASAGCDLVELSGGSVESLATHGHPADERTLAREAYFLELASDIIRTARLPVMVTGGIRRAAVAQRVLDQGGSLAGMATALAWVPDLPQQWLSGDETVVEPVQPRWKDKSLTAAATQAMVRHRLARLGAGRDTRAPLSPVLALLRERLHRHRALRRYRRWYAREDHAPRPSTHPTPAPR</sequence>
<dbReference type="InterPro" id="IPR051799">
    <property type="entry name" value="NADH_flavin_oxidoreductase"/>
</dbReference>
<dbReference type="InterPro" id="IPR013785">
    <property type="entry name" value="Aldolase_TIM"/>
</dbReference>
<dbReference type="GO" id="GO:0010181">
    <property type="term" value="F:FMN binding"/>
    <property type="evidence" value="ECO:0007669"/>
    <property type="project" value="InterPro"/>
</dbReference>
<dbReference type="PANTHER" id="PTHR43656:SF2">
    <property type="entry name" value="BINDING OXIDOREDUCTASE, PUTATIVE (AFU_ORTHOLOGUE AFUA_2G08260)-RELATED"/>
    <property type="match status" value="1"/>
</dbReference>
<feature type="domain" description="NADH:flavin oxidoreductase/NADH oxidase N-terminal" evidence="3">
    <location>
        <begin position="14"/>
        <end position="335"/>
    </location>
</feature>
<dbReference type="Pfam" id="PF00724">
    <property type="entry name" value="Oxidored_FMN"/>
    <property type="match status" value="1"/>
</dbReference>
<proteinExistence type="predicted"/>
<dbReference type="SUPFAM" id="SSF51395">
    <property type="entry name" value="FMN-linked oxidoreductases"/>
    <property type="match status" value="1"/>
</dbReference>
<dbReference type="AlphaFoldDB" id="A0AAU3GYH9"/>
<keyword evidence="1" id="KW-0285">Flavoprotein</keyword>
<dbReference type="InterPro" id="IPR001155">
    <property type="entry name" value="OxRdtase_FMN_N"/>
</dbReference>
<dbReference type="PANTHER" id="PTHR43656">
    <property type="entry name" value="BINDING OXIDOREDUCTASE, PUTATIVE (AFU_ORTHOLOGUE AFUA_2G08260)-RELATED"/>
    <property type="match status" value="1"/>
</dbReference>
<name>A0AAU3GYH9_9ACTN</name>
<dbReference type="EMBL" id="CP109535">
    <property type="protein sequence ID" value="WTY97240.1"/>
    <property type="molecule type" value="Genomic_DNA"/>
</dbReference>
<evidence type="ECO:0000259" key="3">
    <source>
        <dbReference type="Pfam" id="PF00724"/>
    </source>
</evidence>
<protein>
    <submittedName>
        <fullName evidence="4">tRNA-dihydrouridine synthase</fullName>
    </submittedName>
</protein>